<dbReference type="Proteomes" id="UP001244136">
    <property type="component" value="Chromosome"/>
</dbReference>
<dbReference type="PIRSF" id="PIRSF006060">
    <property type="entry name" value="AA_transporter"/>
    <property type="match status" value="1"/>
</dbReference>
<feature type="transmembrane region" description="Helical" evidence="9">
    <location>
        <begin position="15"/>
        <end position="34"/>
    </location>
</feature>
<evidence type="ECO:0000256" key="1">
    <source>
        <dbReference type="ARBA" id="ARBA00004651"/>
    </source>
</evidence>
<feature type="transmembrane region" description="Helical" evidence="9">
    <location>
        <begin position="368"/>
        <end position="387"/>
    </location>
</feature>
<name>A0ABY8PWX3_9ACTN</name>
<feature type="transmembrane region" description="Helical" evidence="9">
    <location>
        <begin position="207"/>
        <end position="226"/>
    </location>
</feature>
<evidence type="ECO:0000256" key="3">
    <source>
        <dbReference type="ARBA" id="ARBA00022448"/>
    </source>
</evidence>
<feature type="transmembrane region" description="Helical" evidence="9">
    <location>
        <begin position="399"/>
        <end position="416"/>
    </location>
</feature>
<comment type="subcellular location">
    <subcellularLocation>
        <location evidence="1">Cell membrane</location>
        <topology evidence="1">Multi-pass membrane protein</topology>
    </subcellularLocation>
</comment>
<keyword evidence="4" id="KW-1003">Cell membrane</keyword>
<dbReference type="InterPro" id="IPR002293">
    <property type="entry name" value="AA/rel_permease1"/>
</dbReference>
<evidence type="ECO:0000256" key="7">
    <source>
        <dbReference type="ARBA" id="ARBA00022989"/>
    </source>
</evidence>
<dbReference type="Pfam" id="PF13520">
    <property type="entry name" value="AA_permease_2"/>
    <property type="match status" value="1"/>
</dbReference>
<feature type="transmembrane region" description="Helical" evidence="9">
    <location>
        <begin position="338"/>
        <end position="356"/>
    </location>
</feature>
<keyword evidence="11" id="KW-1185">Reference proteome</keyword>
<feature type="transmembrane region" description="Helical" evidence="9">
    <location>
        <begin position="422"/>
        <end position="439"/>
    </location>
</feature>
<evidence type="ECO:0000256" key="8">
    <source>
        <dbReference type="ARBA" id="ARBA00023136"/>
    </source>
</evidence>
<keyword evidence="5 9" id="KW-0812">Transmembrane</keyword>
<evidence type="ECO:0000256" key="5">
    <source>
        <dbReference type="ARBA" id="ARBA00022692"/>
    </source>
</evidence>
<proteinExistence type="inferred from homology"/>
<sequence length="477" mass="50109">MTEATGTTVPTSSKVGVFSLTALVVGSMIGGGVYSLPGRFASQTGVVGSVIAWAVACTGMLMLALVFQFLAVARPKLDSGLYAYAKHGFGDYVGFLSAIGYWASLCASLVTFWILITSTLGLAFPAFGEGDTVPSLLLGSAGLWLCDLLVRRGVGKAADLNRFVTVAKVLPVIVFIVLVLFAFDPEVFRANLLAVGDAAPFPEQVRATMLSTVFVFLGVEAASVFSRHARRREDVGRATVLGFVGVAAVFASVTIVSYGVLPREEIAALPQPSMAGVLGSAAGPWAGVFVSVALCVSVLGAYLALVLTASETLYAAAADGDMPRFLAKVSRRDVPTRGLALTSVFVQVLLLVALFAQNTLDFAIEGTATLALIPFFLVAAYALMVLLDRRARMPRQGRLLAVAVIATAYAVGLVFAAGFTQLLLSCVVFAPATILFAMTRREQHRRTFTPFEWAVFSVVVVAAVAVAVGLAAGWLTL</sequence>
<dbReference type="RefSeq" id="WP_281144712.1">
    <property type="nucleotide sequence ID" value="NZ_CP123967.1"/>
</dbReference>
<dbReference type="PANTHER" id="PTHR42770">
    <property type="entry name" value="AMINO ACID TRANSPORTER-RELATED"/>
    <property type="match status" value="1"/>
</dbReference>
<feature type="transmembrane region" description="Helical" evidence="9">
    <location>
        <begin position="46"/>
        <end position="71"/>
    </location>
</feature>
<comment type="similarity">
    <text evidence="2">Belongs to the amino acid-polyamine-organocation (APC) superfamily. Basic amino acid/polyamine antiporter (APA) (TC 2.A.3.2) family.</text>
</comment>
<dbReference type="PANTHER" id="PTHR42770:SF4">
    <property type="entry name" value="ARGININE_ORNITHINE ANTIPORTER-RELATED"/>
    <property type="match status" value="1"/>
</dbReference>
<keyword evidence="3" id="KW-0813">Transport</keyword>
<dbReference type="InterPro" id="IPR050367">
    <property type="entry name" value="APC_superfamily"/>
</dbReference>
<dbReference type="NCBIfam" id="TIGR00905">
    <property type="entry name" value="2A0302"/>
    <property type="match status" value="1"/>
</dbReference>
<feature type="transmembrane region" description="Helical" evidence="9">
    <location>
        <begin position="281"/>
        <end position="305"/>
    </location>
</feature>
<evidence type="ECO:0000256" key="6">
    <source>
        <dbReference type="ARBA" id="ARBA00022970"/>
    </source>
</evidence>
<accession>A0ABY8PWX3</accession>
<feature type="transmembrane region" description="Helical" evidence="9">
    <location>
        <begin position="238"/>
        <end position="261"/>
    </location>
</feature>
<dbReference type="EMBL" id="CP123967">
    <property type="protein sequence ID" value="WGT46969.1"/>
    <property type="molecule type" value="Genomic_DNA"/>
</dbReference>
<feature type="transmembrane region" description="Helical" evidence="9">
    <location>
        <begin position="162"/>
        <end position="183"/>
    </location>
</feature>
<evidence type="ECO:0000313" key="11">
    <source>
        <dbReference type="Proteomes" id="UP001244136"/>
    </source>
</evidence>
<keyword evidence="7 9" id="KW-1133">Transmembrane helix</keyword>
<organism evidence="10 11">
    <name type="scientific">Tessaracoccus lacteus</name>
    <dbReference type="NCBI Taxonomy" id="3041766"/>
    <lineage>
        <taxon>Bacteria</taxon>
        <taxon>Bacillati</taxon>
        <taxon>Actinomycetota</taxon>
        <taxon>Actinomycetes</taxon>
        <taxon>Propionibacteriales</taxon>
        <taxon>Propionibacteriaceae</taxon>
        <taxon>Tessaracoccus</taxon>
    </lineage>
</organism>
<reference evidence="10 11" key="1">
    <citation type="journal article" date="2008" name="Int. J. Syst. Evol. Microbiol.">
        <title>Tessaracoccus flavescens sp. nov., isolated from marine sediment.</title>
        <authorList>
            <person name="Lee D.W."/>
            <person name="Lee S.D."/>
        </authorList>
    </citation>
    <scope>NUCLEOTIDE SEQUENCE [LARGE SCALE GENOMIC DNA]</scope>
    <source>
        <strain evidence="10 11">T21</strain>
    </source>
</reference>
<evidence type="ECO:0000313" key="10">
    <source>
        <dbReference type="EMBL" id="WGT46969.1"/>
    </source>
</evidence>
<evidence type="ECO:0000256" key="9">
    <source>
        <dbReference type="SAM" id="Phobius"/>
    </source>
</evidence>
<gene>
    <name evidence="10" type="ORF">QH948_12695</name>
</gene>
<dbReference type="Gene3D" id="1.20.1740.10">
    <property type="entry name" value="Amino acid/polyamine transporter I"/>
    <property type="match status" value="1"/>
</dbReference>
<feature type="transmembrane region" description="Helical" evidence="9">
    <location>
        <begin position="451"/>
        <end position="475"/>
    </location>
</feature>
<keyword evidence="8 9" id="KW-0472">Membrane</keyword>
<evidence type="ECO:0000256" key="2">
    <source>
        <dbReference type="ARBA" id="ARBA00008220"/>
    </source>
</evidence>
<feature type="transmembrane region" description="Helical" evidence="9">
    <location>
        <begin position="92"/>
        <end position="116"/>
    </location>
</feature>
<dbReference type="InterPro" id="IPR004754">
    <property type="entry name" value="Amino_acid_antiprt"/>
</dbReference>
<keyword evidence="6" id="KW-0029">Amino-acid transport</keyword>
<protein>
    <submittedName>
        <fullName evidence="10">Basic amino acid/polyamine antiporter</fullName>
    </submittedName>
</protein>
<evidence type="ECO:0000256" key="4">
    <source>
        <dbReference type="ARBA" id="ARBA00022475"/>
    </source>
</evidence>